<comment type="caution">
    <text evidence="1">The sequence shown here is derived from an EMBL/GenBank/DDBJ whole genome shotgun (WGS) entry which is preliminary data.</text>
</comment>
<keyword evidence="2" id="KW-1185">Reference proteome</keyword>
<evidence type="ECO:0000313" key="2">
    <source>
        <dbReference type="Proteomes" id="UP000267223"/>
    </source>
</evidence>
<evidence type="ECO:0000313" key="1">
    <source>
        <dbReference type="EMBL" id="RNI38967.1"/>
    </source>
</evidence>
<name>A0A3M9NNQ3_9BACT</name>
<organism evidence="1 2">
    <name type="scientific">Hanamia caeni</name>
    <dbReference type="NCBI Taxonomy" id="2294116"/>
    <lineage>
        <taxon>Bacteria</taxon>
        <taxon>Pseudomonadati</taxon>
        <taxon>Bacteroidota</taxon>
        <taxon>Chitinophagia</taxon>
        <taxon>Chitinophagales</taxon>
        <taxon>Chitinophagaceae</taxon>
        <taxon>Hanamia</taxon>
    </lineage>
</organism>
<sequence>MPYYKIRNDLPEFFFIQLIKKRMFDNNSVVANFISVANALSEEETSQVRRDEITKFLEVF</sequence>
<dbReference type="AlphaFoldDB" id="A0A3M9NNQ3"/>
<accession>A0A3M9NNQ3</accession>
<reference evidence="1 2" key="1">
    <citation type="submission" date="2018-11" db="EMBL/GenBank/DDBJ databases">
        <title>Draft genome sequence of Ferruginibacter sp. BO-59.</title>
        <authorList>
            <person name="Im W.T."/>
        </authorList>
    </citation>
    <scope>NUCLEOTIDE SEQUENCE [LARGE SCALE GENOMIC DNA]</scope>
    <source>
        <strain evidence="1 2">BO-59</strain>
    </source>
</reference>
<dbReference type="Proteomes" id="UP000267223">
    <property type="component" value="Unassembled WGS sequence"/>
</dbReference>
<gene>
    <name evidence="1" type="ORF">EFY79_04725</name>
</gene>
<proteinExistence type="predicted"/>
<dbReference type="EMBL" id="RJJR01000002">
    <property type="protein sequence ID" value="RNI38967.1"/>
    <property type="molecule type" value="Genomic_DNA"/>
</dbReference>
<protein>
    <submittedName>
        <fullName evidence="1">Uncharacterized protein</fullName>
    </submittedName>
</protein>